<evidence type="ECO:0000313" key="1">
    <source>
        <dbReference type="EMBL" id="GHC01993.1"/>
    </source>
</evidence>
<evidence type="ECO:0000313" key="2">
    <source>
        <dbReference type="Proteomes" id="UP000642829"/>
    </source>
</evidence>
<reference evidence="1" key="2">
    <citation type="submission" date="2020-09" db="EMBL/GenBank/DDBJ databases">
        <authorList>
            <person name="Sun Q."/>
            <person name="Kim S."/>
        </authorList>
    </citation>
    <scope>NUCLEOTIDE SEQUENCE</scope>
    <source>
        <strain evidence="1">KCTC 12870</strain>
    </source>
</reference>
<accession>A0A8J3DJX8</accession>
<dbReference type="AlphaFoldDB" id="A0A8J3DJX8"/>
<dbReference type="EMBL" id="BMXG01000010">
    <property type="protein sequence ID" value="GHC01993.1"/>
    <property type="molecule type" value="Genomic_DNA"/>
</dbReference>
<reference evidence="1" key="1">
    <citation type="journal article" date="2014" name="Int. J. Syst. Evol. Microbiol.">
        <title>Complete genome sequence of Corynebacterium casei LMG S-19264T (=DSM 44701T), isolated from a smear-ripened cheese.</title>
        <authorList>
            <consortium name="US DOE Joint Genome Institute (JGI-PGF)"/>
            <person name="Walter F."/>
            <person name="Albersmeier A."/>
            <person name="Kalinowski J."/>
            <person name="Ruckert C."/>
        </authorList>
    </citation>
    <scope>NUCLEOTIDE SEQUENCE</scope>
    <source>
        <strain evidence="1">KCTC 12870</strain>
    </source>
</reference>
<comment type="caution">
    <text evidence="1">The sequence shown here is derived from an EMBL/GenBank/DDBJ whole genome shotgun (WGS) entry which is preliminary data.</text>
</comment>
<name>A0A8J3DJX8_9BACT</name>
<sequence length="87" mass="9710">MTIEKPKSKFPWAEKFQLNVLNDPEETKAPTHELRFNIPDGISDEDAREYVAGILRKINEAHRQMGGQGIKIFDAGTSVPAKTLAMA</sequence>
<proteinExistence type="predicted"/>
<gene>
    <name evidence="1" type="ORF">GCM10007047_18090</name>
</gene>
<keyword evidence="2" id="KW-1185">Reference proteome</keyword>
<dbReference type="Proteomes" id="UP000642829">
    <property type="component" value="Unassembled WGS sequence"/>
</dbReference>
<protein>
    <submittedName>
        <fullName evidence="1">Uncharacterized protein</fullName>
    </submittedName>
</protein>
<organism evidence="1 2">
    <name type="scientific">Cerasicoccus arenae</name>
    <dbReference type="NCBI Taxonomy" id="424488"/>
    <lineage>
        <taxon>Bacteria</taxon>
        <taxon>Pseudomonadati</taxon>
        <taxon>Verrucomicrobiota</taxon>
        <taxon>Opitutia</taxon>
        <taxon>Puniceicoccales</taxon>
        <taxon>Cerasicoccaceae</taxon>
        <taxon>Cerasicoccus</taxon>
    </lineage>
</organism>